<dbReference type="EMBL" id="JEMB01001463">
    <property type="protein sequence ID" value="KYF87191.1"/>
    <property type="molecule type" value="Genomic_DNA"/>
</dbReference>
<name>A0A150S470_SORCE</name>
<comment type="caution">
    <text evidence="3">The sequence shown here is derived from an EMBL/GenBank/DDBJ whole genome shotgun (WGS) entry which is preliminary data.</text>
</comment>
<protein>
    <submittedName>
        <fullName evidence="3">Uncharacterized protein</fullName>
    </submittedName>
</protein>
<dbReference type="Proteomes" id="UP000075635">
    <property type="component" value="Unassembled WGS sequence"/>
</dbReference>
<evidence type="ECO:0000256" key="1">
    <source>
        <dbReference type="SAM" id="Coils"/>
    </source>
</evidence>
<keyword evidence="1" id="KW-0175">Coiled coil</keyword>
<feature type="coiled-coil region" evidence="1">
    <location>
        <begin position="50"/>
        <end position="80"/>
    </location>
</feature>
<evidence type="ECO:0000313" key="4">
    <source>
        <dbReference type="Proteomes" id="UP000075635"/>
    </source>
</evidence>
<feature type="compositionally biased region" description="Basic and acidic residues" evidence="2">
    <location>
        <begin position="1"/>
        <end position="18"/>
    </location>
</feature>
<evidence type="ECO:0000313" key="3">
    <source>
        <dbReference type="EMBL" id="KYF87191.1"/>
    </source>
</evidence>
<feature type="region of interest" description="Disordered" evidence="2">
    <location>
        <begin position="1"/>
        <end position="22"/>
    </location>
</feature>
<gene>
    <name evidence="3" type="ORF">BE17_40240</name>
</gene>
<accession>A0A150S470</accession>
<proteinExistence type="predicted"/>
<dbReference type="AlphaFoldDB" id="A0A150S470"/>
<reference evidence="3 4" key="1">
    <citation type="submission" date="2014-02" db="EMBL/GenBank/DDBJ databases">
        <title>The small core and large imbalanced accessory genome model reveals a collaborative survival strategy of Sorangium cellulosum strains in nature.</title>
        <authorList>
            <person name="Han K."/>
            <person name="Peng R."/>
            <person name="Blom J."/>
            <person name="Li Y.-Z."/>
        </authorList>
    </citation>
    <scope>NUCLEOTIDE SEQUENCE [LARGE SCALE GENOMIC DNA]</scope>
    <source>
        <strain evidence="3 4">So0011-07</strain>
    </source>
</reference>
<evidence type="ECO:0000256" key="2">
    <source>
        <dbReference type="SAM" id="MobiDB-lite"/>
    </source>
</evidence>
<sequence>MSWTKDDQSKLDRLRGKELSGTLTEPEQAELAALMARVEAEEAAVLAPEMARLRADVGDLAAELTRVEDENEQLAQLMAQQHALVADTRRFLEEFDRRRASILDGFTRIAGGPLPAA</sequence>
<organism evidence="3 4">
    <name type="scientific">Sorangium cellulosum</name>
    <name type="common">Polyangium cellulosum</name>
    <dbReference type="NCBI Taxonomy" id="56"/>
    <lineage>
        <taxon>Bacteria</taxon>
        <taxon>Pseudomonadati</taxon>
        <taxon>Myxococcota</taxon>
        <taxon>Polyangia</taxon>
        <taxon>Polyangiales</taxon>
        <taxon>Polyangiaceae</taxon>
        <taxon>Sorangium</taxon>
    </lineage>
</organism>